<name>A0A1U9YY63_9HYPH</name>
<dbReference type="GO" id="GO:0016787">
    <property type="term" value="F:hydrolase activity"/>
    <property type="evidence" value="ECO:0007669"/>
    <property type="project" value="UniProtKB-KW"/>
</dbReference>
<accession>A0A1U9YY63</accession>
<dbReference type="Gene3D" id="3.60.15.10">
    <property type="entry name" value="Ribonuclease Z/Hydroxyacylglutathione hydrolase-like"/>
    <property type="match status" value="1"/>
</dbReference>
<dbReference type="GO" id="GO:0046872">
    <property type="term" value="F:metal ion binding"/>
    <property type="evidence" value="ECO:0007669"/>
    <property type="project" value="UniProtKB-KW"/>
</dbReference>
<feature type="domain" description="Metallo-beta-lactamase" evidence="5">
    <location>
        <begin position="64"/>
        <end position="272"/>
    </location>
</feature>
<dbReference type="RefSeq" id="WP_018064890.1">
    <property type="nucleotide sequence ID" value="NZ_AQWH01000009.1"/>
</dbReference>
<comment type="similarity">
    <text evidence="1">Belongs to the metallo-beta-lactamase superfamily.</text>
</comment>
<dbReference type="Pfam" id="PF00753">
    <property type="entry name" value="Lactamase_B"/>
    <property type="match status" value="1"/>
</dbReference>
<gene>
    <name evidence="6" type="ORF">Mame_00956</name>
</gene>
<evidence type="ECO:0000259" key="5">
    <source>
        <dbReference type="SMART" id="SM00849"/>
    </source>
</evidence>
<dbReference type="PANTHER" id="PTHR42978">
    <property type="entry name" value="QUORUM-QUENCHING LACTONASE YTNP-RELATED-RELATED"/>
    <property type="match status" value="1"/>
</dbReference>
<proteinExistence type="inferred from homology"/>
<dbReference type="Proteomes" id="UP000191135">
    <property type="component" value="Chromosome"/>
</dbReference>
<keyword evidence="2" id="KW-0479">Metal-binding</keyword>
<dbReference type="PANTHER" id="PTHR42978:SF6">
    <property type="entry name" value="QUORUM-QUENCHING LACTONASE YTNP-RELATED"/>
    <property type="match status" value="1"/>
</dbReference>
<sequence length="305" mass="34090">MVAKRLKSQNAGWHRFNIGALECTAIWDGYIHHGYEGIFPNADPAEMARLQREYLLPADHIPMDLNPVVVNAGDRLILIDAGMGQTSTMFGDQMGRLMENMKAAGIDPADVDTVLLTHLHPDHSFGLILPDGAPAFPNATLYAPKTDWEEWTDEANLQRNDFRNAWTAGTLEAVAPYRDRLKLFDIGDAILPGVTTLSAAGHSSGQCAYLFESEGEKVIFTGDLAHHQIYDPYHPAWFFHMDYDSDPQMGADAKAAIFKKVVDENIRYHGYHFPYPGLGRMVRADDGTYRFHAEPVNPRLLPPLK</sequence>
<evidence type="ECO:0000313" key="7">
    <source>
        <dbReference type="Proteomes" id="UP000191135"/>
    </source>
</evidence>
<dbReference type="SMART" id="SM00849">
    <property type="entry name" value="Lactamase_B"/>
    <property type="match status" value="1"/>
</dbReference>
<dbReference type="InterPro" id="IPR001279">
    <property type="entry name" value="Metallo-B-lactamas"/>
</dbReference>
<evidence type="ECO:0000256" key="3">
    <source>
        <dbReference type="ARBA" id="ARBA00022801"/>
    </source>
</evidence>
<dbReference type="KEGG" id="mmed:Mame_00956"/>
<evidence type="ECO:0000256" key="1">
    <source>
        <dbReference type="ARBA" id="ARBA00007749"/>
    </source>
</evidence>
<dbReference type="AlphaFoldDB" id="A0A1U9YY63"/>
<protein>
    <submittedName>
        <fullName evidence="6">Ribonuclease Z</fullName>
    </submittedName>
</protein>
<dbReference type="SUPFAM" id="SSF56281">
    <property type="entry name" value="Metallo-hydrolase/oxidoreductase"/>
    <property type="match status" value="1"/>
</dbReference>
<dbReference type="OrthoDB" id="9773738at2"/>
<keyword evidence="7" id="KW-1185">Reference proteome</keyword>
<dbReference type="InterPro" id="IPR051013">
    <property type="entry name" value="MBL_superfamily_lactonases"/>
</dbReference>
<evidence type="ECO:0000256" key="4">
    <source>
        <dbReference type="ARBA" id="ARBA00022833"/>
    </source>
</evidence>
<dbReference type="STRING" id="1122214.Mame_00956"/>
<organism evidence="6 7">
    <name type="scientific">Martelella mediterranea DSM 17316</name>
    <dbReference type="NCBI Taxonomy" id="1122214"/>
    <lineage>
        <taxon>Bacteria</taxon>
        <taxon>Pseudomonadati</taxon>
        <taxon>Pseudomonadota</taxon>
        <taxon>Alphaproteobacteria</taxon>
        <taxon>Hyphomicrobiales</taxon>
        <taxon>Aurantimonadaceae</taxon>
        <taxon>Martelella</taxon>
    </lineage>
</organism>
<dbReference type="eggNOG" id="COG0491">
    <property type="taxonomic scope" value="Bacteria"/>
</dbReference>
<dbReference type="EMBL" id="CP020330">
    <property type="protein sequence ID" value="AQZ50330.1"/>
    <property type="molecule type" value="Genomic_DNA"/>
</dbReference>
<dbReference type="InterPro" id="IPR036866">
    <property type="entry name" value="RibonucZ/Hydroxyglut_hydro"/>
</dbReference>
<reference evidence="6 7" key="1">
    <citation type="submission" date="2017-03" db="EMBL/GenBank/DDBJ databases">
        <title>Foreign affairs: Plasmid Transfer between Roseobacters and Rhizobia.</title>
        <authorList>
            <person name="Bartling P."/>
            <person name="Bunk B."/>
            <person name="Overmann J."/>
            <person name="Brinkmann H."/>
            <person name="Petersen J."/>
        </authorList>
    </citation>
    <scope>NUCLEOTIDE SEQUENCE [LARGE SCALE GENOMIC DNA]</scope>
    <source>
        <strain evidence="6 7">MACL11</strain>
    </source>
</reference>
<dbReference type="CDD" id="cd07720">
    <property type="entry name" value="OPHC2-like_MBL-fold"/>
    <property type="match status" value="1"/>
</dbReference>
<evidence type="ECO:0000313" key="6">
    <source>
        <dbReference type="EMBL" id="AQZ50330.1"/>
    </source>
</evidence>
<evidence type="ECO:0000256" key="2">
    <source>
        <dbReference type="ARBA" id="ARBA00022723"/>
    </source>
</evidence>
<keyword evidence="3" id="KW-0378">Hydrolase</keyword>
<keyword evidence="4" id="KW-0862">Zinc</keyword>